<reference evidence="2 4" key="1">
    <citation type="journal article" date="2019" name="Nat. Med.">
        <title>A library of human gut bacterial isolates paired with longitudinal multiomics data enables mechanistic microbiome research.</title>
        <authorList>
            <person name="Poyet M."/>
            <person name="Groussin M."/>
            <person name="Gibbons S.M."/>
            <person name="Avila-Pacheco J."/>
            <person name="Jiang X."/>
            <person name="Kearney S.M."/>
            <person name="Perrotta A.R."/>
            <person name="Berdy B."/>
            <person name="Zhao S."/>
            <person name="Lieberman T.D."/>
            <person name="Swanson P.K."/>
            <person name="Smith M."/>
            <person name="Roesemann S."/>
            <person name="Alexander J.E."/>
            <person name="Rich S.A."/>
            <person name="Livny J."/>
            <person name="Vlamakis H."/>
            <person name="Clish C."/>
            <person name="Bullock K."/>
            <person name="Deik A."/>
            <person name="Scott J."/>
            <person name="Pierce K.A."/>
            <person name="Xavier R.J."/>
            <person name="Alm E.J."/>
        </authorList>
    </citation>
    <scope>NUCLEOTIDE SEQUENCE [LARGE SCALE GENOMIC DNA]</scope>
    <source>
        <strain evidence="2 4">BIOML-A183</strain>
    </source>
</reference>
<dbReference type="EMBL" id="VWLX01000035">
    <property type="protein sequence ID" value="KAA3797478.1"/>
    <property type="molecule type" value="Genomic_DNA"/>
</dbReference>
<gene>
    <name evidence="2" type="ORF">F3F51_27780</name>
    <name evidence="3" type="ORF">PQ628_25520</name>
</gene>
<dbReference type="AlphaFoldDB" id="A0A413UTV6"/>
<feature type="transmembrane region" description="Helical" evidence="1">
    <location>
        <begin position="249"/>
        <end position="266"/>
    </location>
</feature>
<reference evidence="3" key="2">
    <citation type="submission" date="2022-10" db="EMBL/GenBank/DDBJ databases">
        <title>Human gut microbiome strain richness.</title>
        <authorList>
            <person name="Chen-Liaw A."/>
        </authorList>
    </citation>
    <scope>NUCLEOTIDE SEQUENCE</scope>
    <source>
        <strain evidence="3">RTP21484st1_H8_RTP21484_190118</strain>
    </source>
</reference>
<accession>A0A413UTV6</accession>
<keyword evidence="1" id="KW-1133">Transmembrane helix</keyword>
<evidence type="ECO:0000313" key="4">
    <source>
        <dbReference type="Proteomes" id="UP000460135"/>
    </source>
</evidence>
<dbReference type="EMBL" id="JAQQPO010000050">
    <property type="protein sequence ID" value="MDC7961562.1"/>
    <property type="molecule type" value="Genomic_DNA"/>
</dbReference>
<protein>
    <recommendedName>
        <fullName evidence="5">O-antigen ligase family protein</fullName>
    </recommendedName>
</protein>
<feature type="transmembrane region" description="Helical" evidence="1">
    <location>
        <begin position="178"/>
        <end position="198"/>
    </location>
</feature>
<organism evidence="2 4">
    <name type="scientific">Bacteroides ovatus</name>
    <dbReference type="NCBI Taxonomy" id="28116"/>
    <lineage>
        <taxon>Bacteria</taxon>
        <taxon>Pseudomonadati</taxon>
        <taxon>Bacteroidota</taxon>
        <taxon>Bacteroidia</taxon>
        <taxon>Bacteroidales</taxon>
        <taxon>Bacteroidaceae</taxon>
        <taxon>Bacteroides</taxon>
    </lineage>
</organism>
<feature type="transmembrane region" description="Helical" evidence="1">
    <location>
        <begin position="119"/>
        <end position="137"/>
    </location>
</feature>
<name>A0A413UTV6_BACOV</name>
<feature type="transmembrane region" description="Helical" evidence="1">
    <location>
        <begin position="35"/>
        <end position="54"/>
    </location>
</feature>
<evidence type="ECO:0008006" key="5">
    <source>
        <dbReference type="Google" id="ProtNLM"/>
    </source>
</evidence>
<comment type="caution">
    <text evidence="2">The sequence shown here is derived from an EMBL/GenBank/DDBJ whole genome shotgun (WGS) entry which is preliminary data.</text>
</comment>
<sequence>MKSSVLSPASFFDKVVIWLLVLSQILKTYGTVSYWNFASIPTYILGLVFLFLVISKKRTFRLGTSMPKECFIFFAYWAIVHILTNQGSVIPYNTIEAALMFVLFWGVVTYEQFPRLVKYYTWTAWVCIAFFAVQEITFRTSGIRISGIFSFLPIALNEVSDASSFIVNKMTSDRGAAFFSEPAYLSQYLMPLLAISLFNKKDKKYILKSVIIVITIFLTASGTGIIAIGAVLAVYMLYLMTSKSIVSKLFVMFLFIGTFIFVPYFLNTEIGEKMLSRQSELSFEYDSGSRSGFMRLYRGLYVYDDYSVSEKIFGNDNNAAIKEHISHSVFAFTFADDNDTFFNGVQYTLLRTGLIGLLIMIMLHVRIFKQNNSCGRAILMGFVTLMFMEAVFFGNNMILYLIFAERFKNNAQLLEV</sequence>
<keyword evidence="1" id="KW-0472">Membrane</keyword>
<evidence type="ECO:0000256" key="1">
    <source>
        <dbReference type="SAM" id="Phobius"/>
    </source>
</evidence>
<feature type="transmembrane region" description="Helical" evidence="1">
    <location>
        <begin position="210"/>
        <end position="237"/>
    </location>
</feature>
<dbReference type="Proteomes" id="UP000460135">
    <property type="component" value="Unassembled WGS sequence"/>
</dbReference>
<dbReference type="Proteomes" id="UP001215078">
    <property type="component" value="Unassembled WGS sequence"/>
</dbReference>
<dbReference type="RefSeq" id="WP_118029830.1">
    <property type="nucleotide sequence ID" value="NZ_CP072244.1"/>
</dbReference>
<evidence type="ECO:0000313" key="2">
    <source>
        <dbReference type="EMBL" id="KAA3797478.1"/>
    </source>
</evidence>
<feature type="transmembrane region" description="Helical" evidence="1">
    <location>
        <begin position="344"/>
        <end position="365"/>
    </location>
</feature>
<proteinExistence type="predicted"/>
<feature type="transmembrane region" description="Helical" evidence="1">
    <location>
        <begin position="143"/>
        <end position="166"/>
    </location>
</feature>
<feature type="transmembrane region" description="Helical" evidence="1">
    <location>
        <begin position="377"/>
        <end position="403"/>
    </location>
</feature>
<feature type="transmembrane region" description="Helical" evidence="1">
    <location>
        <begin position="89"/>
        <end position="107"/>
    </location>
</feature>
<keyword evidence="1" id="KW-0812">Transmembrane</keyword>
<evidence type="ECO:0000313" key="3">
    <source>
        <dbReference type="EMBL" id="MDC7961562.1"/>
    </source>
</evidence>